<proteinExistence type="predicted"/>
<evidence type="ECO:0000259" key="2">
    <source>
        <dbReference type="PROSITE" id="PS50837"/>
    </source>
</evidence>
<dbReference type="InterPro" id="IPR007111">
    <property type="entry name" value="NACHT_NTPase"/>
</dbReference>
<keyword evidence="1" id="KW-0812">Transmembrane</keyword>
<dbReference type="InterPro" id="IPR027417">
    <property type="entry name" value="P-loop_NTPase"/>
</dbReference>
<feature type="transmembrane region" description="Helical" evidence="1">
    <location>
        <begin position="612"/>
        <end position="632"/>
    </location>
</feature>
<evidence type="ECO:0000256" key="1">
    <source>
        <dbReference type="SAM" id="Phobius"/>
    </source>
</evidence>
<dbReference type="PROSITE" id="PS50837">
    <property type="entry name" value="NACHT"/>
    <property type="match status" value="1"/>
</dbReference>
<accession>A0AB39MTB8</accession>
<name>A0AB39MTB8_9ACTN</name>
<protein>
    <submittedName>
        <fullName evidence="3">NACHT domain-containing NTPase</fullName>
    </submittedName>
</protein>
<gene>
    <name evidence="3" type="ORF">AB5J55_00695</name>
</gene>
<keyword evidence="1" id="KW-0472">Membrane</keyword>
<dbReference type="Gene3D" id="3.40.50.300">
    <property type="entry name" value="P-loop containing nucleotide triphosphate hydrolases"/>
    <property type="match status" value="1"/>
</dbReference>
<dbReference type="Pfam" id="PF05729">
    <property type="entry name" value="NACHT"/>
    <property type="match status" value="1"/>
</dbReference>
<dbReference type="RefSeq" id="WP_369268742.1">
    <property type="nucleotide sequence ID" value="NZ_CP163432.1"/>
</dbReference>
<feature type="transmembrane region" description="Helical" evidence="1">
    <location>
        <begin position="482"/>
        <end position="504"/>
    </location>
</feature>
<reference evidence="3" key="1">
    <citation type="submission" date="2024-07" db="EMBL/GenBank/DDBJ databases">
        <authorList>
            <person name="Yu S.T."/>
        </authorList>
    </citation>
    <scope>NUCLEOTIDE SEQUENCE</scope>
    <source>
        <strain evidence="3">R11</strain>
    </source>
</reference>
<evidence type="ECO:0000313" key="3">
    <source>
        <dbReference type="EMBL" id="XDQ08284.1"/>
    </source>
</evidence>
<feature type="transmembrane region" description="Helical" evidence="1">
    <location>
        <begin position="581"/>
        <end position="600"/>
    </location>
</feature>
<feature type="transmembrane region" description="Helical" evidence="1">
    <location>
        <begin position="453"/>
        <end position="476"/>
    </location>
</feature>
<sequence length="709" mass="75603">MSVWYLMLFVMGSAVALGLSEIYELETPAIAAGVVLGLPAVYLAWAAFRADRAEASALDEDTAAVELAKAVTNWLNEEARFRRIYESQPLPVVWRAADEDLIEDWPDVAGLARSWPGGGPGDQAHWARDAAGLSGQDAEIGDVFLKKVPTRRLVILGEPGGGKSVLLVRLLADLMGRRSDGDPVPVLFSLASWNPRHPLKDWLAEQLRREYERLSDTAPTLLTPPREGPGDLAQALVDHGRILPLLDGFDELPPALHPVALKALSRELPIDQPLVLASRTAVYRAAVALNPDTGMSVNGAAAIQLLPVEPPHAAAYLRRNGDGRAGHQWDMVIARLGTDTPVGQALSTPLGLFLARTIYAPRPQAASVPEPPHPNELCDITAFPTRAAVYTRLFDAFIPAAYGPDHRRPPRWSAGQAQQALAVLARHLEAHRGGSTDLAWWELGMTVPTVPQYLTAALVTGLFGAVTVGLVVGISFGLVLGLVGMLVAGLVAACASPYGLDSALPGQYPSRRYRSGLMLGLMAALVAALLVYGFAGGRAAQYAGLIAGAAFWSMAGDLTLGRVDLAERVGPGTVMAQDRRNLFQIVLVYPLGFGLLGVFLCGLTSPFPGIPAFGIGGGLAVGLTAGFAYGVAAGYRETAWAAFAVTTTCLTVLNRLPWSLMGPWSLMAFLQDAHEHRGVLRQVGTVYQFRHIDLQRHLAQAQHGSPSGP</sequence>
<dbReference type="AlphaFoldDB" id="A0AB39MTB8"/>
<feature type="domain" description="NACHT" evidence="2">
    <location>
        <begin position="151"/>
        <end position="280"/>
    </location>
</feature>
<keyword evidence="1" id="KW-1133">Transmembrane helix</keyword>
<organism evidence="3">
    <name type="scientific">Streptomyces sp. R11</name>
    <dbReference type="NCBI Taxonomy" id="3238625"/>
    <lineage>
        <taxon>Bacteria</taxon>
        <taxon>Bacillati</taxon>
        <taxon>Actinomycetota</taxon>
        <taxon>Actinomycetes</taxon>
        <taxon>Kitasatosporales</taxon>
        <taxon>Streptomycetaceae</taxon>
        <taxon>Streptomyces</taxon>
    </lineage>
</organism>
<dbReference type="EMBL" id="CP163432">
    <property type="protein sequence ID" value="XDQ08284.1"/>
    <property type="molecule type" value="Genomic_DNA"/>
</dbReference>
<feature type="transmembrane region" description="Helical" evidence="1">
    <location>
        <begin position="516"/>
        <end position="535"/>
    </location>
</feature>
<feature type="transmembrane region" description="Helical" evidence="1">
    <location>
        <begin position="28"/>
        <end position="48"/>
    </location>
</feature>